<dbReference type="InterPro" id="IPR011343">
    <property type="entry name" value="DeoC"/>
</dbReference>
<evidence type="ECO:0000313" key="9">
    <source>
        <dbReference type="EMBL" id="MBZ0154666.1"/>
    </source>
</evidence>
<evidence type="ECO:0000256" key="7">
    <source>
        <dbReference type="HAMAP-Rule" id="MF_00114"/>
    </source>
</evidence>
<dbReference type="InterPro" id="IPR002915">
    <property type="entry name" value="DeoC/FbaB/LacD_aldolase"/>
</dbReference>
<feature type="active site" description="Proton donor/acceptor" evidence="7">
    <location>
        <position position="205"/>
    </location>
</feature>
<comment type="similarity">
    <text evidence="1 7">Belongs to the DeoC/FbaB aldolase family. DeoC type 1 subfamily.</text>
</comment>
<dbReference type="AlphaFoldDB" id="A0A953LVB0"/>
<dbReference type="EMBL" id="JAIOIV010000007">
    <property type="protein sequence ID" value="MBZ0154666.1"/>
    <property type="molecule type" value="Genomic_DNA"/>
</dbReference>
<dbReference type="GO" id="GO:0016052">
    <property type="term" value="P:carbohydrate catabolic process"/>
    <property type="evidence" value="ECO:0007669"/>
    <property type="project" value="TreeGrafter"/>
</dbReference>
<comment type="caution">
    <text evidence="9">The sequence shown here is derived from an EMBL/GenBank/DDBJ whole genome shotgun (WGS) entry which is preliminary data.</text>
</comment>
<keyword evidence="3 7" id="KW-0456">Lyase</keyword>
<sequence length="242" mass="26053">MSAKKRERARPSGSEARPPASPYTPRELARSIDQTLLKPHATEADVIRLCKGAIKYHFHSVCVHPYFIPLCKAILSGYDTKVTTVIGFPLGMSMKNIKVYEAMQAVLYGAQELDTVLNIGAVKSGNWDFVEKEIREVIDASSTALHKVIIETCYLTGEEKRSAAEVAVACGAKFVKTSTGFGGRGATVADVKLLKEVVQDRAEVKASGGIRTLAQAVRFLGAGATRIGTSAGVEIMQEALPQ</sequence>
<dbReference type="PANTHER" id="PTHR10889:SF1">
    <property type="entry name" value="DEOXYRIBOSE-PHOSPHATE ALDOLASE"/>
    <property type="match status" value="1"/>
</dbReference>
<feature type="active site" description="Schiff-base intermediate with acetaldehyde" evidence="7">
    <location>
        <position position="176"/>
    </location>
</feature>
<dbReference type="GO" id="GO:0005737">
    <property type="term" value="C:cytoplasm"/>
    <property type="evidence" value="ECO:0007669"/>
    <property type="project" value="UniProtKB-SubCell"/>
</dbReference>
<proteinExistence type="inferred from homology"/>
<reference evidence="9" key="1">
    <citation type="journal article" date="2021" name="bioRxiv">
        <title>Unraveling nitrogen, sulfur and carbon metabolic pathways and microbial community transcriptional responses to substrate deprivation and toxicity stresses in a bioreactor mimicking anoxic brackish coastal sediment conditions.</title>
        <authorList>
            <person name="Martins P.D."/>
            <person name="Echeveste M.J."/>
            <person name="Arshad A."/>
            <person name="Kurth J."/>
            <person name="Ouboter H."/>
            <person name="Jetten M.S.M."/>
            <person name="Welte C.U."/>
        </authorList>
    </citation>
    <scope>NUCLEOTIDE SEQUENCE</scope>
    <source>
        <strain evidence="9">MAG_39</strain>
    </source>
</reference>
<evidence type="ECO:0000256" key="3">
    <source>
        <dbReference type="ARBA" id="ARBA00023239"/>
    </source>
</evidence>
<evidence type="ECO:0000256" key="2">
    <source>
        <dbReference type="ARBA" id="ARBA00022490"/>
    </source>
</evidence>
<dbReference type="InterPro" id="IPR028581">
    <property type="entry name" value="DeoC_typeI"/>
</dbReference>
<dbReference type="EC" id="4.1.2.4" evidence="7"/>
<comment type="subcellular location">
    <subcellularLocation>
        <location evidence="7">Cytoplasm</location>
    </subcellularLocation>
</comment>
<reference evidence="9" key="2">
    <citation type="submission" date="2021-08" db="EMBL/GenBank/DDBJ databases">
        <authorList>
            <person name="Dalcin Martins P."/>
        </authorList>
    </citation>
    <scope>NUCLEOTIDE SEQUENCE</scope>
    <source>
        <strain evidence="9">MAG_39</strain>
    </source>
</reference>
<dbReference type="GO" id="GO:0004139">
    <property type="term" value="F:deoxyribose-phosphate aldolase activity"/>
    <property type="evidence" value="ECO:0007669"/>
    <property type="project" value="UniProtKB-UniRule"/>
</dbReference>
<name>A0A953LVB0_9BACT</name>
<keyword evidence="4 7" id="KW-0704">Schiff base</keyword>
<evidence type="ECO:0000256" key="5">
    <source>
        <dbReference type="ARBA" id="ARBA00048791"/>
    </source>
</evidence>
<dbReference type="SMART" id="SM01133">
    <property type="entry name" value="DeoC"/>
    <property type="match status" value="1"/>
</dbReference>
<dbReference type="CDD" id="cd00959">
    <property type="entry name" value="DeoC"/>
    <property type="match status" value="1"/>
</dbReference>
<dbReference type="Proteomes" id="UP000705867">
    <property type="component" value="Unassembled WGS sequence"/>
</dbReference>
<evidence type="ECO:0000256" key="6">
    <source>
        <dbReference type="ARBA" id="ARBA00056337"/>
    </source>
</evidence>
<dbReference type="InterPro" id="IPR013785">
    <property type="entry name" value="Aldolase_TIM"/>
</dbReference>
<comment type="catalytic activity">
    <reaction evidence="5 7">
        <text>2-deoxy-D-ribose 5-phosphate = D-glyceraldehyde 3-phosphate + acetaldehyde</text>
        <dbReference type="Rhea" id="RHEA:12821"/>
        <dbReference type="ChEBI" id="CHEBI:15343"/>
        <dbReference type="ChEBI" id="CHEBI:59776"/>
        <dbReference type="ChEBI" id="CHEBI:62877"/>
        <dbReference type="EC" id="4.1.2.4"/>
    </reaction>
</comment>
<protein>
    <recommendedName>
        <fullName evidence="7">Deoxyribose-phosphate aldolase</fullName>
        <shortName evidence="7">DERA</shortName>
        <ecNumber evidence="7">4.1.2.4</ecNumber>
    </recommendedName>
    <alternativeName>
        <fullName evidence="7">2-deoxy-D-ribose 5-phosphate aldolase</fullName>
    </alternativeName>
    <alternativeName>
        <fullName evidence="7">Phosphodeoxyriboaldolase</fullName>
        <shortName evidence="7">Deoxyriboaldolase</shortName>
    </alternativeName>
</protein>
<comment type="pathway">
    <text evidence="7">Carbohydrate degradation; 2-deoxy-D-ribose 1-phosphate degradation; D-glyceraldehyde 3-phosphate and acetaldehyde from 2-deoxy-alpha-D-ribose 1-phosphate: step 2/2.</text>
</comment>
<dbReference type="SUPFAM" id="SSF51569">
    <property type="entry name" value="Aldolase"/>
    <property type="match status" value="1"/>
</dbReference>
<evidence type="ECO:0000256" key="8">
    <source>
        <dbReference type="SAM" id="MobiDB-lite"/>
    </source>
</evidence>
<dbReference type="GO" id="GO:0009264">
    <property type="term" value="P:deoxyribonucleotide catabolic process"/>
    <property type="evidence" value="ECO:0007669"/>
    <property type="project" value="UniProtKB-UniRule"/>
</dbReference>
<evidence type="ECO:0000256" key="1">
    <source>
        <dbReference type="ARBA" id="ARBA00010936"/>
    </source>
</evidence>
<comment type="function">
    <text evidence="6 7">Catalyzes a reversible aldol reaction between acetaldehyde and D-glyceraldehyde 3-phosphate to generate 2-deoxy-D-ribose 5-phosphate.</text>
</comment>
<dbReference type="FunFam" id="3.20.20.70:FF:000044">
    <property type="entry name" value="Deoxyribose-phosphate aldolase"/>
    <property type="match status" value="1"/>
</dbReference>
<dbReference type="PIRSF" id="PIRSF001357">
    <property type="entry name" value="DeoC"/>
    <property type="match status" value="1"/>
</dbReference>
<evidence type="ECO:0000256" key="4">
    <source>
        <dbReference type="ARBA" id="ARBA00023270"/>
    </source>
</evidence>
<keyword evidence="2 7" id="KW-0963">Cytoplasm</keyword>
<dbReference type="HAMAP" id="MF_00114">
    <property type="entry name" value="DeoC_type1"/>
    <property type="match status" value="1"/>
</dbReference>
<feature type="active site" description="Proton donor/acceptor" evidence="7">
    <location>
        <position position="114"/>
    </location>
</feature>
<dbReference type="PANTHER" id="PTHR10889">
    <property type="entry name" value="DEOXYRIBOSE-PHOSPHATE ALDOLASE"/>
    <property type="match status" value="1"/>
</dbReference>
<accession>A0A953LVB0</accession>
<feature type="region of interest" description="Disordered" evidence="8">
    <location>
        <begin position="1"/>
        <end position="25"/>
    </location>
</feature>
<dbReference type="GO" id="GO:0006018">
    <property type="term" value="P:2-deoxyribose 1-phosphate catabolic process"/>
    <property type="evidence" value="ECO:0007669"/>
    <property type="project" value="UniProtKB-UniRule"/>
</dbReference>
<evidence type="ECO:0000313" key="10">
    <source>
        <dbReference type="Proteomes" id="UP000705867"/>
    </source>
</evidence>
<dbReference type="Pfam" id="PF01791">
    <property type="entry name" value="DeoC"/>
    <property type="match status" value="1"/>
</dbReference>
<dbReference type="NCBIfam" id="TIGR00126">
    <property type="entry name" value="deoC"/>
    <property type="match status" value="1"/>
</dbReference>
<dbReference type="Gene3D" id="3.20.20.70">
    <property type="entry name" value="Aldolase class I"/>
    <property type="match status" value="1"/>
</dbReference>
<gene>
    <name evidence="7 9" type="primary">deoC</name>
    <name evidence="9" type="ORF">K8I29_00435</name>
</gene>
<organism evidence="9 10">
    <name type="scientific">Candidatus Nitrobium versatile</name>
    <dbReference type="NCBI Taxonomy" id="2884831"/>
    <lineage>
        <taxon>Bacteria</taxon>
        <taxon>Pseudomonadati</taxon>
        <taxon>Nitrospirota</taxon>
        <taxon>Nitrospiria</taxon>
        <taxon>Nitrospirales</taxon>
        <taxon>Nitrospiraceae</taxon>
        <taxon>Candidatus Nitrobium</taxon>
    </lineage>
</organism>